<evidence type="ECO:0000313" key="3">
    <source>
        <dbReference type="Proteomes" id="UP000242949"/>
    </source>
</evidence>
<organism evidence="2 3">
    <name type="scientific">Pelagirhabdus alkalitolerans</name>
    <dbReference type="NCBI Taxonomy" id="1612202"/>
    <lineage>
        <taxon>Bacteria</taxon>
        <taxon>Bacillati</taxon>
        <taxon>Bacillota</taxon>
        <taxon>Bacilli</taxon>
        <taxon>Bacillales</taxon>
        <taxon>Bacillaceae</taxon>
        <taxon>Pelagirhabdus</taxon>
    </lineage>
</organism>
<keyword evidence="1" id="KW-0732">Signal</keyword>
<dbReference type="STRING" id="1612202.SAMN05421734_10747"/>
<reference evidence="3" key="1">
    <citation type="submission" date="2016-09" db="EMBL/GenBank/DDBJ databases">
        <authorList>
            <person name="Varghese N."/>
            <person name="Submissions S."/>
        </authorList>
    </citation>
    <scope>NUCLEOTIDE SEQUENCE [LARGE SCALE GENOMIC DNA]</scope>
    <source>
        <strain evidence="3">S5</strain>
    </source>
</reference>
<evidence type="ECO:0000256" key="1">
    <source>
        <dbReference type="SAM" id="SignalP"/>
    </source>
</evidence>
<protein>
    <submittedName>
        <fullName evidence="2">Uncharacterized protein</fullName>
    </submittedName>
</protein>
<dbReference type="RefSeq" id="WP_281241153.1">
    <property type="nucleotide sequence ID" value="NZ_FMYI01000007.1"/>
</dbReference>
<accession>A0A1G6L073</accession>
<feature type="signal peptide" evidence="1">
    <location>
        <begin position="1"/>
        <end position="18"/>
    </location>
</feature>
<dbReference type="Proteomes" id="UP000242949">
    <property type="component" value="Unassembled WGS sequence"/>
</dbReference>
<proteinExistence type="predicted"/>
<dbReference type="EMBL" id="FMYI01000007">
    <property type="protein sequence ID" value="SDC36577.1"/>
    <property type="molecule type" value="Genomic_DNA"/>
</dbReference>
<dbReference type="PROSITE" id="PS51257">
    <property type="entry name" value="PROKAR_LIPOPROTEIN"/>
    <property type="match status" value="1"/>
</dbReference>
<sequence length="42" mass="4547">MKKLKILALSFVSVGILAACNGEIDDMDEPVEDPAVEEEVVE</sequence>
<gene>
    <name evidence="2" type="ORF">SAMN05421734_10747</name>
</gene>
<keyword evidence="3" id="KW-1185">Reference proteome</keyword>
<feature type="chain" id="PRO_5038894681" evidence="1">
    <location>
        <begin position="19"/>
        <end position="42"/>
    </location>
</feature>
<evidence type="ECO:0000313" key="2">
    <source>
        <dbReference type="EMBL" id="SDC36577.1"/>
    </source>
</evidence>
<name>A0A1G6L073_9BACI</name>
<dbReference type="AlphaFoldDB" id="A0A1G6L073"/>